<feature type="domain" description="Lipid-binding serum glycoprotein C-terminal" evidence="14">
    <location>
        <begin position="794"/>
        <end position="995"/>
    </location>
</feature>
<feature type="domain" description="Lipid-binding serum glycoprotein N-terminal" evidence="13">
    <location>
        <begin position="961"/>
        <end position="1194"/>
    </location>
</feature>
<protein>
    <recommendedName>
        <fullName evidence="8">BPI fold-containing family B member 3</fullName>
    </recommendedName>
    <alternativeName>
        <fullName evidence="9">Ligand-binding protein RYA3</fullName>
    </alternativeName>
    <alternativeName>
        <fullName evidence="10">Long palate, lung and nasal epithelium carcinoma-associated protein 3</fullName>
    </alternativeName>
</protein>
<dbReference type="InterPro" id="IPR001124">
    <property type="entry name" value="Lipid-bd_serum_glycop_C"/>
</dbReference>
<evidence type="ECO:0000256" key="12">
    <source>
        <dbReference type="SAM" id="SignalP"/>
    </source>
</evidence>
<dbReference type="FunFam" id="3.15.20.10:FF:000003">
    <property type="entry name" value="BPI fold-containing family B member 3"/>
    <property type="match status" value="1"/>
</dbReference>
<dbReference type="CDD" id="cd00025">
    <property type="entry name" value="BPI1"/>
    <property type="match status" value="1"/>
</dbReference>
<dbReference type="Gene3D" id="3.15.10.10">
    <property type="entry name" value="Bactericidal permeability-increasing protein, domain 1"/>
    <property type="match status" value="11"/>
</dbReference>
<feature type="region of interest" description="Disordered" evidence="11">
    <location>
        <begin position="1513"/>
        <end position="1542"/>
    </location>
</feature>
<dbReference type="GO" id="GO:0008289">
    <property type="term" value="F:lipid binding"/>
    <property type="evidence" value="ECO:0007669"/>
    <property type="project" value="InterPro"/>
</dbReference>
<dbReference type="Proteomes" id="UP000664991">
    <property type="component" value="Unassembled WGS sequence"/>
</dbReference>
<dbReference type="SMART" id="SM00329">
    <property type="entry name" value="BPI2"/>
    <property type="match status" value="4"/>
</dbReference>
<evidence type="ECO:0000256" key="10">
    <source>
        <dbReference type="ARBA" id="ARBA00079438"/>
    </source>
</evidence>
<organism evidence="15 16">
    <name type="scientific">Ovis aries</name>
    <name type="common">Sheep</name>
    <dbReference type="NCBI Taxonomy" id="9940"/>
    <lineage>
        <taxon>Eukaryota</taxon>
        <taxon>Metazoa</taxon>
        <taxon>Chordata</taxon>
        <taxon>Craniata</taxon>
        <taxon>Vertebrata</taxon>
        <taxon>Euteleostomi</taxon>
        <taxon>Mammalia</taxon>
        <taxon>Eutheria</taxon>
        <taxon>Laurasiatheria</taxon>
        <taxon>Artiodactyla</taxon>
        <taxon>Ruminantia</taxon>
        <taxon>Pecora</taxon>
        <taxon>Bovidae</taxon>
        <taxon>Caprinae</taxon>
        <taxon>Ovis</taxon>
    </lineage>
</organism>
<evidence type="ECO:0000256" key="1">
    <source>
        <dbReference type="ARBA" id="ARBA00004613"/>
    </source>
</evidence>
<accession>A0A836CY04</accession>
<evidence type="ECO:0000313" key="16">
    <source>
        <dbReference type="Proteomes" id="UP000664991"/>
    </source>
</evidence>
<proteinExistence type="inferred from homology"/>
<feature type="domain" description="Lipid-binding serum glycoprotein N-terminal" evidence="13">
    <location>
        <begin position="1564"/>
        <end position="1784"/>
    </location>
</feature>
<evidence type="ECO:0000259" key="14">
    <source>
        <dbReference type="SMART" id="SM00329"/>
    </source>
</evidence>
<keyword evidence="4 12" id="KW-0732">Signal</keyword>
<keyword evidence="6" id="KW-0325">Glycoprotein</keyword>
<evidence type="ECO:0000259" key="13">
    <source>
        <dbReference type="SMART" id="SM00328"/>
    </source>
</evidence>
<feature type="compositionally biased region" description="Basic and acidic residues" evidence="11">
    <location>
        <begin position="1521"/>
        <end position="1532"/>
    </location>
</feature>
<dbReference type="InterPro" id="IPR017943">
    <property type="entry name" value="Bactericidal_perm-incr_a/b_dom"/>
</dbReference>
<dbReference type="EMBL" id="JAEMGP010000013">
    <property type="protein sequence ID" value="KAG5201794.1"/>
    <property type="molecule type" value="Genomic_DNA"/>
</dbReference>
<evidence type="ECO:0000256" key="9">
    <source>
        <dbReference type="ARBA" id="ARBA00078931"/>
    </source>
</evidence>
<evidence type="ECO:0000256" key="11">
    <source>
        <dbReference type="SAM" id="MobiDB-lite"/>
    </source>
</evidence>
<dbReference type="CDD" id="cd00026">
    <property type="entry name" value="BPI2"/>
    <property type="match status" value="1"/>
</dbReference>
<evidence type="ECO:0000256" key="7">
    <source>
        <dbReference type="ARBA" id="ARBA00057513"/>
    </source>
</evidence>
<dbReference type="InterPro" id="IPR051660">
    <property type="entry name" value="BPI_fold-BPI/LBP"/>
</dbReference>
<evidence type="ECO:0000256" key="8">
    <source>
        <dbReference type="ARBA" id="ARBA00073934"/>
    </source>
</evidence>
<comment type="caution">
    <text evidence="15">The sequence shown here is derived from an EMBL/GenBank/DDBJ whole genome shotgun (WGS) entry which is preliminary data.</text>
</comment>
<feature type="domain" description="Lipid-binding serum glycoprotein C-terminal" evidence="14">
    <location>
        <begin position="1808"/>
        <end position="2010"/>
    </location>
</feature>
<comment type="subcellular location">
    <subcellularLocation>
        <location evidence="1">Secreted</location>
    </subcellularLocation>
</comment>
<dbReference type="Pfam" id="PF02886">
    <property type="entry name" value="LBP_BPI_CETP_C"/>
    <property type="match status" value="4"/>
</dbReference>
<dbReference type="SUPFAM" id="SSF55394">
    <property type="entry name" value="Bactericidal permeability-increasing protein, BPI"/>
    <property type="match status" value="12"/>
</dbReference>
<dbReference type="PANTHER" id="PTHR46019:SF4">
    <property type="entry name" value="BPI FOLD-CONTAINING FAMILY B MEMBER 4"/>
    <property type="match status" value="1"/>
</dbReference>
<feature type="chain" id="PRO_5032912421" description="BPI fold-containing family B member 3" evidence="12">
    <location>
        <begin position="22"/>
        <end position="3563"/>
    </location>
</feature>
<keyword evidence="3" id="KW-0964">Secreted</keyword>
<evidence type="ECO:0000256" key="4">
    <source>
        <dbReference type="ARBA" id="ARBA00022729"/>
    </source>
</evidence>
<evidence type="ECO:0000313" key="15">
    <source>
        <dbReference type="EMBL" id="KAG5201794.1"/>
    </source>
</evidence>
<evidence type="ECO:0000256" key="3">
    <source>
        <dbReference type="ARBA" id="ARBA00022525"/>
    </source>
</evidence>
<evidence type="ECO:0000256" key="6">
    <source>
        <dbReference type="ARBA" id="ARBA00023180"/>
    </source>
</evidence>
<gene>
    <name evidence="15" type="ORF">JEQ12_004557</name>
</gene>
<keyword evidence="5" id="KW-1015">Disulfide bond</keyword>
<comment type="similarity">
    <text evidence="2">Belongs to the BPI/LBP/Plunc superfamily. BPI/LBP family.</text>
</comment>
<dbReference type="Gene3D" id="3.15.20.10">
    <property type="entry name" value="Bactericidal permeability-increasing protein, domain 2"/>
    <property type="match status" value="4"/>
</dbReference>
<feature type="signal peptide" evidence="12">
    <location>
        <begin position="1"/>
        <end position="21"/>
    </location>
</feature>
<comment type="function">
    <text evidence="7">May have the capacity to recognize and bind specific classes of odorants. May act as a carrier molecule, transporting odorants across the mucus layer to access receptor sites. May serve as a primary defense mechanism by recognizing and removing potentially harmful odorants or pathogenic microorganisms from the mucosa or clearing excess odorant from mucus to enable new odorant stimuli to be received.</text>
</comment>
<dbReference type="GO" id="GO:0005576">
    <property type="term" value="C:extracellular region"/>
    <property type="evidence" value="ECO:0007669"/>
    <property type="project" value="UniProtKB-SubCell"/>
</dbReference>
<dbReference type="InterPro" id="IPR017942">
    <property type="entry name" value="Lipid-bd_serum_glycop_N"/>
</dbReference>
<reference evidence="15 16" key="1">
    <citation type="submission" date="2020-12" db="EMBL/GenBank/DDBJ databases">
        <title>De novo assembly of Tibetan sheep genome.</title>
        <authorList>
            <person name="Li X."/>
        </authorList>
    </citation>
    <scope>NUCLEOTIDE SEQUENCE [LARGE SCALE GENOMIC DNA]</scope>
    <source>
        <tissue evidence="15">Heart</tissue>
    </source>
</reference>
<dbReference type="SMART" id="SM00328">
    <property type="entry name" value="BPI1"/>
    <property type="match status" value="2"/>
</dbReference>
<evidence type="ECO:0000256" key="5">
    <source>
        <dbReference type="ARBA" id="ARBA00023157"/>
    </source>
</evidence>
<dbReference type="PANTHER" id="PTHR46019">
    <property type="entry name" value="BPI FOLD-CONTAINING FAMILY B MEMBER 4-RELATED"/>
    <property type="match status" value="1"/>
</dbReference>
<feature type="domain" description="Lipid-binding serum glycoprotein C-terminal" evidence="14">
    <location>
        <begin position="250"/>
        <end position="453"/>
    </location>
</feature>
<name>A0A836CY04_SHEEP</name>
<evidence type="ECO:0000256" key="2">
    <source>
        <dbReference type="ARBA" id="ARBA00007292"/>
    </source>
</evidence>
<sequence length="3563" mass="388344">MPGACGLGLLLALLLPPVVSASRPGTVFRLNKEVLSYAVEAGKAPLQRALQVTVPLFLDRSGGVFQPTRIQILNVDVSHLRLTFVADFGIRLLAATNFTFKIFRDPEPLHLLLPIALLADTSVEQGSIGTPLVSISSCFSIFDKAIVFDGRNSTAPAMLAPLQSHIKAVLKSKLCLRISNLVQGLNVHLGTLIGLSPVGPESQVRYTMIDTPTITNDYISLDINAVLFLLGRPIVLPVDSTPFVLPQHMGTKGAMATVGLSQDLFDSVIMLMQKAGALNLDITAQLNSSNNPLNTSVLGQLIPEVARQFPEPMPLVLKVRLGATPTVTFHTNNATLRLQPFVEVLAPSSNSAFQYLFSLNVVVNLSLQLSVSKVRLRGTTSVLGNVQLTVASSNLGFIDTDQVQTLMGEVFEKPLLDHLNALLGMGIALPHVVNLQYVTPEVFIQEASGSMPCLGHLNLNWFTLPISSQAVSLAMRKPLCPGDAALQFLTTVASVCGFSPHHPSLTLPEPCIRQVCDKHVPQLKPEINTLPLVGRISGLGGAMLWILRLVLCSLLTPTRADPGALLRLGMDVLNREVQNAMDESHILEKMAAEAGQKRPGMTPIKGITNLKVKDVLLPVITMNFMPGVGVFQCVSTGMTITGKSFMGGNMEIIVVLNITATNRLLQDEETGLPMFKSEGCEVILVSVKTNLPSNMLPKVVNKFLDSTLHKVLPGLMCPAIDAVLVYVNKKWASLNAPMPVGQMGTVQYVLTSVPTTTPSYIQVDFSPVVQQQKGNTVQLADDAGGAEFPEDYAEGSSQLLLSAAFLTAELALLQKSFDVKVKDTMIGELPPQTTVTLAGFIPKVAEAYPKPKPLVTQIRINKPPKVTMKTGKSLLHLHGTLEMFAARRRGKPPVSLFVLETHFNLKIQYSVHEDRLQMTTSLDRLLSMSRRSSSIGPFKEKKLIGFITDFLQEAYIPVINAIQNSLVGGPILQNVLGTVTSVNQGLLGSGGLLGGGGLLGYGGVFGVVEKLSGLKVDEVTLPKVSVKLLPGFGVQLNLHTKVGLHGSGPLGGLLQLAAEVNVSSRVALGVSARGTPILILKRCSTLLGHISLLTGLLPAPLFGVVEQTLFKVLPELLCPVVDSVLGVVNELLGAVLGLVPLGAVGSVEFTLATLPLISNQYIELDVNPIVKSVAGDIIDFPKPRKPVKVPPKEDHTSQVTVPLFLFNTMFGLLQTSGALDLDITSELVPSNVPLTTTDLAALVPEALRKLPPGQQLLLSLRVKEAPTVTLQNHKATVSIPTTIHVLSYFPQGAHEALFQLNGVMTLNAQLAPSATKLHISLSLERLSVQLAPSSAHTFDASRLEEWLSNVVRLAYVPKLNVSLDVGIPLPKVLNVNFANAALAIIERSSASMWETWCVAALLVAAVCGVRQDTNTVLRVTKDVLSNAISGTLQQSDALRSALREVPMGVGGVPYNDFHVRELPPKYTNGHQLGGNYKYGHVEANDNTAQLGGKYRYGEILESDGSVRDLRTSNYRSAESAHGSHRDHGRYRSAEGAAPVSRLHRRELRPGEIPPGVATGALGPGGLLGTGGMLAADGILAGQGGLLGGGGLLGDGGLLGGGGVLGVLGEGGIISTVQGITGLRIVELTLPRVSVRLLPGVGVYLSLYTRVAINGKSLIGFLDIAVEVNITAKVRLTMDRTGYPRLVIERCDTLLGGIKVRLLRGLLPNLVDNLVNRVLANVLPDLLCPIVDVVLGLVNDQLGLVDSLIPLGILGSVQYTFSSLPLVTGEFLELDLNTLVGEAGGDLIDYPLGRPAFSPKQKMPELPPMGDNTNSQLAISANFLGSVLTLLQKQGALDIDITDGMFEELPPLTTSTLGALIPKVFQQYPESRPLTIRIQVPNPPLVMLQKDQAVVKVFATSEVMVSQPNDVETTICLIDVDAELLAMFSVENDKLMIDAKLDKTSLNLRTSNVGNFDVGLLEVLVGKIFDLAFMPAMNAVLGSGVPLPKILNIDFSNADIDILELCPVVRFWMHIINQQLSFLKHVQSFGLFRNLHSPFSRLPTSSELYYCLDFQDLNVKSGLTVSLNGRTKLTLASRAEFYKEGMVCAEGKASNDVGIFLEKKEDSRAMEREVAIFQQLKTDFMLPQESNTAEEAQEMTEDTKNLLEEFISGILKVVNRLIGVNVSNLHILDITLEVTSENTTEVSIPIIAEVNVKPHLLGEIVHLGLNLVLQVTVSIKTDDIGVSTVVMAECRNDQRIISLTVLGRCQDKMFQLWKLGLLTGTSASLLDNNVHWYGNICKPLRSVLEKVKADFESLQDFTCLEKVVTDKIQEDEILLDKNITENLQLVVRCLRLTIKSITIGNITFQGTPEGRGIGLSIPITAKVTLTLCQDKMFQLWKLVLLCGLLAGTSASLLDNLGKDVLRKLKTGLEKGLDNLDRTLQTIFQQLKTDFRLPQESNTSEDILNTEETKNLLEEFISGIFQVVYRLTGVKISDLHILDLTLEATSESSADVEIPITAHINVKLPVLGEIVDLALNLVLQFSVSVETDETGVSQVVVEGCRNDQHSISLTVLGRRIGVLREFVDFAVNLVNEVLSLVTHYELCPEVRGLLESLDAEYVKNRIDYETGSKRCQDKMFQLWKLVLLCGLLAGTSASLLDNLGKDVLRKLKTGLEQGLDNLDSTLQTIFQQLKTDFALPQESNTAEAQENTEETKNLLEQLISGIFQVVYRLTGVKISNLYILDLTLEATSDSSADMKIPITANVNLKLPVLGEIVDLTLDLVLQFHVSVETDEDTDIYKVVVEECSNNQQSISLTMLGRSGPMSQQSGDLRGVGTQNFSLIPYLRGSRVWQRRGLYQFSLFSKHIELLNEVLKFVTNLVNEVLSLVTEYEVCPLVRSLLESLDADYVKNRIAFQCWSLRTANDLFVQRKFITSNKEIKRTVEEIHCKACLLDHRPQLKCDVVNSDPVLAPEFCCHIVKWVNNFVPDPRGKKAIFQQLKTDFTLPQESNTSEKIHKKAEESKNLLEQLISGIFQVVYDLQEATSENTAKVRTPITADINVKLPVLGEIVDLALNLVLQFCVHVETDEQTGVSQVVMEECKNNQHSISLTVLAAIFEQLKIDFVFPQESNTDEEAQKKTKDTKNLLEQLISGIFQAVYVLTGVNIRNLHILDITLDATSENSADVKIPITADITVKPTLLDEIVHLDLNLVLKLSVRVENDTKTGVSKVVMEECRNDQHSISLTVLGSLLNRVVNSTDNLVNEVLSLLMHYEVCPLVCSLLESLDAEYVKNHTAFQCWSLRTAINLFFQKRFIDSNRKTHKTDEENSCEACLLLLNPPQPYDSAQELSPASQASSALTFCSGPVSWCQDKMFQLWKLVLLCGLLAGTSASLLDIRGNDVLGKLISGLERGLGTFDSTLETIFQNLKTELEFRCSDQVVEETQQTENLLEQLISRIFQVVNRLTGVRIRNVQVPDITFEAIAENSADVKIPITADVAVNLPLLGEIVDLDLKVDLQNSVSIEKDAETGDPRVVVGECPNNPESISLTVLHRRFGLLNDVVDIGVNLARRVVSSVVQNEVSHPLLGV</sequence>
<feature type="domain" description="Lipid-binding serum glycoprotein C-terminal" evidence="14">
    <location>
        <begin position="1193"/>
        <end position="1390"/>
    </location>
</feature>
<dbReference type="Pfam" id="PF01273">
    <property type="entry name" value="LBP_BPI_CETP"/>
    <property type="match status" value="10"/>
</dbReference>